<proteinExistence type="predicted"/>
<evidence type="ECO:0000256" key="3">
    <source>
        <dbReference type="ARBA" id="ARBA00023163"/>
    </source>
</evidence>
<dbReference type="GO" id="GO:0008270">
    <property type="term" value="F:zinc ion binding"/>
    <property type="evidence" value="ECO:0007669"/>
    <property type="project" value="InterPro"/>
</dbReference>
<dbReference type="VEuPathDB" id="FungiDB:MGYG_01497"/>
<evidence type="ECO:0000313" key="8">
    <source>
        <dbReference type="Proteomes" id="UP000002669"/>
    </source>
</evidence>
<dbReference type="CDD" id="cd00067">
    <property type="entry name" value="GAL4"/>
    <property type="match status" value="1"/>
</dbReference>
<gene>
    <name evidence="7" type="ORF">MGYG_01497</name>
</gene>
<dbReference type="Gene3D" id="4.10.240.10">
    <property type="entry name" value="Zn(2)-C6 fungal-type DNA-binding domain"/>
    <property type="match status" value="1"/>
</dbReference>
<accession>E5R180</accession>
<evidence type="ECO:0000313" key="7">
    <source>
        <dbReference type="EMBL" id="EFQ98469.1"/>
    </source>
</evidence>
<feature type="compositionally biased region" description="Low complexity" evidence="5">
    <location>
        <begin position="83"/>
        <end position="114"/>
    </location>
</feature>
<dbReference type="OMA" id="SFQSYVG"/>
<sequence length="495" mass="54512">MLRDPNSAAKSINDRLQGQKRKTTQSCSSEARLRLACNRCHAQKLRCLRSEGAEPGSKCERCRRASVPCVYSPPNRIGRPARSGLSSTTSSAGSSKPDGPGSPRNAPRRSSSNSPLPPSPQPLFISHQGTAVDSLADDSGMFDFHMDESNVKVDMLSFYHDNTPFLEGPAALLAENISMQGEISQNITISSCTNGTSDVSSGDRFSTTEIAPDNHVRELTAFGLAQYDQLRRLERMRNCTGNDKRGVFARLHNYPIHDMLEQVRRLTELITQLMSVPEYKDGPGGESIPDVDSSCLLNEESITNDLSNMLTPQFSGISYLSSSDNSSRLSLSIPSKPTPIDTSTILLFVACYLRLARAFAWFFTDLHTLLLFPSVVELIPSEERRIFPGLKLGSFQSYVGVGLEISIVVQVSERMLHRLHDSLGLSWNQCGSEGLFNAHLPTGAWSNADTITPVMMKAIQAQERIDAQDERGDTFTRLLLIMENVKGLIKTQPLL</sequence>
<keyword evidence="8" id="KW-1185">Reference proteome</keyword>
<dbReference type="InterPro" id="IPR036864">
    <property type="entry name" value="Zn2-C6_fun-type_DNA-bd_sf"/>
</dbReference>
<evidence type="ECO:0000256" key="1">
    <source>
        <dbReference type="ARBA" id="ARBA00023015"/>
    </source>
</evidence>
<keyword evidence="3" id="KW-0804">Transcription</keyword>
<dbReference type="AlphaFoldDB" id="E5R180"/>
<dbReference type="SMART" id="SM00066">
    <property type="entry name" value="GAL4"/>
    <property type="match status" value="1"/>
</dbReference>
<dbReference type="RefSeq" id="XP_003177421.1">
    <property type="nucleotide sequence ID" value="XM_003177373.1"/>
</dbReference>
<keyword evidence="2" id="KW-0238">DNA-binding</keyword>
<dbReference type="PANTHER" id="PTHR31668">
    <property type="entry name" value="GLUCOSE TRANSPORT TRANSCRIPTION REGULATOR RGT1-RELATED-RELATED"/>
    <property type="match status" value="1"/>
</dbReference>
<dbReference type="PROSITE" id="PS50048">
    <property type="entry name" value="ZN2_CY6_FUNGAL_2"/>
    <property type="match status" value="1"/>
</dbReference>
<evidence type="ECO:0000256" key="2">
    <source>
        <dbReference type="ARBA" id="ARBA00023125"/>
    </source>
</evidence>
<dbReference type="InterPro" id="IPR001138">
    <property type="entry name" value="Zn2Cys6_DnaBD"/>
</dbReference>
<dbReference type="EMBL" id="DS989822">
    <property type="protein sequence ID" value="EFQ98469.1"/>
    <property type="molecule type" value="Genomic_DNA"/>
</dbReference>
<feature type="region of interest" description="Disordered" evidence="5">
    <location>
        <begin position="1"/>
        <end position="28"/>
    </location>
</feature>
<dbReference type="GeneID" id="10032751"/>
<dbReference type="HOGENOM" id="CLU_041557_0_0_1"/>
<feature type="domain" description="Zn(2)-C6 fungal-type" evidence="6">
    <location>
        <begin position="36"/>
        <end position="71"/>
    </location>
</feature>
<dbReference type="GO" id="GO:0000981">
    <property type="term" value="F:DNA-binding transcription factor activity, RNA polymerase II-specific"/>
    <property type="evidence" value="ECO:0007669"/>
    <property type="project" value="InterPro"/>
</dbReference>
<dbReference type="GO" id="GO:0003677">
    <property type="term" value="F:DNA binding"/>
    <property type="evidence" value="ECO:0007669"/>
    <property type="project" value="UniProtKB-KW"/>
</dbReference>
<keyword evidence="4" id="KW-0539">Nucleus</keyword>
<organism evidence="8">
    <name type="scientific">Arthroderma gypseum (strain ATCC MYA-4604 / CBS 118893)</name>
    <name type="common">Microsporum gypseum</name>
    <dbReference type="NCBI Taxonomy" id="535722"/>
    <lineage>
        <taxon>Eukaryota</taxon>
        <taxon>Fungi</taxon>
        <taxon>Dikarya</taxon>
        <taxon>Ascomycota</taxon>
        <taxon>Pezizomycotina</taxon>
        <taxon>Eurotiomycetes</taxon>
        <taxon>Eurotiomycetidae</taxon>
        <taxon>Onygenales</taxon>
        <taxon>Arthrodermataceae</taxon>
        <taxon>Nannizzia</taxon>
    </lineage>
</organism>
<evidence type="ECO:0000256" key="5">
    <source>
        <dbReference type="SAM" id="MobiDB-lite"/>
    </source>
</evidence>
<dbReference type="InterPro" id="IPR050797">
    <property type="entry name" value="Carb_Metab_Trans_Reg"/>
</dbReference>
<protein>
    <recommendedName>
        <fullName evidence="6">Zn(2)-C6 fungal-type domain-containing protein</fullName>
    </recommendedName>
</protein>
<dbReference type="OrthoDB" id="4173234at2759"/>
<name>E5R180_ARTGP</name>
<keyword evidence="1" id="KW-0805">Transcription regulation</keyword>
<dbReference type="InParanoid" id="E5R180"/>
<dbReference type="SUPFAM" id="SSF57701">
    <property type="entry name" value="Zn2/Cys6 DNA-binding domain"/>
    <property type="match status" value="1"/>
</dbReference>
<evidence type="ECO:0000256" key="4">
    <source>
        <dbReference type="ARBA" id="ARBA00023242"/>
    </source>
</evidence>
<dbReference type="PROSITE" id="PS00463">
    <property type="entry name" value="ZN2_CY6_FUNGAL_1"/>
    <property type="match status" value="1"/>
</dbReference>
<dbReference type="STRING" id="535722.E5R180"/>
<reference evidence="8" key="1">
    <citation type="journal article" date="2012" name="MBio">
        <title>Comparative genome analysis of Trichophyton rubrum and related dermatophytes reveals candidate genes involved in infection.</title>
        <authorList>
            <person name="Martinez D.A."/>
            <person name="Oliver B.G."/>
            <person name="Graeser Y."/>
            <person name="Goldberg J.M."/>
            <person name="Li W."/>
            <person name="Martinez-Rossi N.M."/>
            <person name="Monod M."/>
            <person name="Shelest E."/>
            <person name="Barton R.C."/>
            <person name="Birch E."/>
            <person name="Brakhage A.A."/>
            <person name="Chen Z."/>
            <person name="Gurr S.J."/>
            <person name="Heiman D."/>
            <person name="Heitman J."/>
            <person name="Kosti I."/>
            <person name="Rossi A."/>
            <person name="Saif S."/>
            <person name="Samalova M."/>
            <person name="Saunders C.W."/>
            <person name="Shea T."/>
            <person name="Summerbell R.C."/>
            <person name="Xu J."/>
            <person name="Young S."/>
            <person name="Zeng Q."/>
            <person name="Birren B.W."/>
            <person name="Cuomo C.A."/>
            <person name="White T.C."/>
        </authorList>
    </citation>
    <scope>NUCLEOTIDE SEQUENCE [LARGE SCALE GENOMIC DNA]</scope>
    <source>
        <strain evidence="8">ATCC MYA-4604 / CBS 118893</strain>
    </source>
</reference>
<feature type="region of interest" description="Disordered" evidence="5">
    <location>
        <begin position="73"/>
        <end position="126"/>
    </location>
</feature>
<dbReference type="eggNOG" id="ENOG502SX45">
    <property type="taxonomic scope" value="Eukaryota"/>
</dbReference>
<dbReference type="Proteomes" id="UP000002669">
    <property type="component" value="Unassembled WGS sequence"/>
</dbReference>
<evidence type="ECO:0000259" key="6">
    <source>
        <dbReference type="PROSITE" id="PS50048"/>
    </source>
</evidence>
<dbReference type="Pfam" id="PF00172">
    <property type="entry name" value="Zn_clus"/>
    <property type="match status" value="1"/>
</dbReference>